<sequence length="64" mass="7307">MDFRNHPCVTTTRGKRVWDGFAFDLEYKESQEAIRHLISGDYRAPSRQLASPTSPPMSSLAHWG</sequence>
<dbReference type="AlphaFoldDB" id="A0A0C3EEA7"/>
<dbReference type="InParanoid" id="A0A0C3EEA7"/>
<name>A0A0C3EEA7_PILCF</name>
<protein>
    <submittedName>
        <fullName evidence="2">Uncharacterized protein</fullName>
    </submittedName>
</protein>
<evidence type="ECO:0000313" key="3">
    <source>
        <dbReference type="Proteomes" id="UP000054166"/>
    </source>
</evidence>
<evidence type="ECO:0000313" key="2">
    <source>
        <dbReference type="EMBL" id="KIM71015.1"/>
    </source>
</evidence>
<reference evidence="2 3" key="1">
    <citation type="submission" date="2014-04" db="EMBL/GenBank/DDBJ databases">
        <authorList>
            <consortium name="DOE Joint Genome Institute"/>
            <person name="Kuo A."/>
            <person name="Tarkka M."/>
            <person name="Buscot F."/>
            <person name="Kohler A."/>
            <person name="Nagy L.G."/>
            <person name="Floudas D."/>
            <person name="Copeland A."/>
            <person name="Barry K.W."/>
            <person name="Cichocki N."/>
            <person name="Veneault-Fourrey C."/>
            <person name="LaButti K."/>
            <person name="Lindquist E.A."/>
            <person name="Lipzen A."/>
            <person name="Lundell T."/>
            <person name="Morin E."/>
            <person name="Murat C."/>
            <person name="Sun H."/>
            <person name="Tunlid A."/>
            <person name="Henrissat B."/>
            <person name="Grigoriev I.V."/>
            <person name="Hibbett D.S."/>
            <person name="Martin F."/>
            <person name="Nordberg H.P."/>
            <person name="Cantor M.N."/>
            <person name="Hua S.X."/>
        </authorList>
    </citation>
    <scope>NUCLEOTIDE SEQUENCE [LARGE SCALE GENOMIC DNA]</scope>
    <source>
        <strain evidence="2 3">F 1598</strain>
    </source>
</reference>
<dbReference type="Proteomes" id="UP000054166">
    <property type="component" value="Unassembled WGS sequence"/>
</dbReference>
<accession>A0A0C3EEA7</accession>
<reference evidence="3" key="2">
    <citation type="submission" date="2015-01" db="EMBL/GenBank/DDBJ databases">
        <title>Evolutionary Origins and Diversification of the Mycorrhizal Mutualists.</title>
        <authorList>
            <consortium name="DOE Joint Genome Institute"/>
            <consortium name="Mycorrhizal Genomics Consortium"/>
            <person name="Kohler A."/>
            <person name="Kuo A."/>
            <person name="Nagy L.G."/>
            <person name="Floudas D."/>
            <person name="Copeland A."/>
            <person name="Barry K.W."/>
            <person name="Cichocki N."/>
            <person name="Veneault-Fourrey C."/>
            <person name="LaButti K."/>
            <person name="Lindquist E.A."/>
            <person name="Lipzen A."/>
            <person name="Lundell T."/>
            <person name="Morin E."/>
            <person name="Murat C."/>
            <person name="Riley R."/>
            <person name="Ohm R."/>
            <person name="Sun H."/>
            <person name="Tunlid A."/>
            <person name="Henrissat B."/>
            <person name="Grigoriev I.V."/>
            <person name="Hibbett D.S."/>
            <person name="Martin F."/>
        </authorList>
    </citation>
    <scope>NUCLEOTIDE SEQUENCE [LARGE SCALE GENOMIC DNA]</scope>
    <source>
        <strain evidence="3">F 1598</strain>
    </source>
</reference>
<evidence type="ECO:0000256" key="1">
    <source>
        <dbReference type="SAM" id="MobiDB-lite"/>
    </source>
</evidence>
<dbReference type="EMBL" id="KN833590">
    <property type="protein sequence ID" value="KIM71015.1"/>
    <property type="molecule type" value="Genomic_DNA"/>
</dbReference>
<gene>
    <name evidence="2" type="ORF">PILCRDRAFT_17491</name>
</gene>
<dbReference type="HOGENOM" id="CLU_2868507_0_0_1"/>
<keyword evidence="3" id="KW-1185">Reference proteome</keyword>
<feature type="region of interest" description="Disordered" evidence="1">
    <location>
        <begin position="45"/>
        <end position="64"/>
    </location>
</feature>
<proteinExistence type="predicted"/>
<organism evidence="2 3">
    <name type="scientific">Piloderma croceum (strain F 1598)</name>
    <dbReference type="NCBI Taxonomy" id="765440"/>
    <lineage>
        <taxon>Eukaryota</taxon>
        <taxon>Fungi</taxon>
        <taxon>Dikarya</taxon>
        <taxon>Basidiomycota</taxon>
        <taxon>Agaricomycotina</taxon>
        <taxon>Agaricomycetes</taxon>
        <taxon>Agaricomycetidae</taxon>
        <taxon>Atheliales</taxon>
        <taxon>Atheliaceae</taxon>
        <taxon>Piloderma</taxon>
    </lineage>
</organism>